<reference evidence="1 3" key="1">
    <citation type="submission" date="2019-04" db="EMBL/GenBank/DDBJ databases">
        <title>Genome Announcement To Ensure Probiotic Safety of Bifidobacterium longum subsp infantis UBBI-01.</title>
        <authorList>
            <person name="Sulthana A."/>
            <person name="Lakshmi S.G."/>
            <person name="Madempudi R.S."/>
        </authorList>
    </citation>
    <scope>NUCLEOTIDE SEQUENCE [LARGE SCALE GENOMIC DNA]</scope>
    <source>
        <strain evidence="1 3">UBBI-01</strain>
    </source>
</reference>
<comment type="caution">
    <text evidence="1">The sequence shown here is derived from an EMBL/GenBank/DDBJ whole genome shotgun (WGS) entry which is preliminary data.</text>
</comment>
<evidence type="ECO:0000313" key="1">
    <source>
        <dbReference type="EMBL" id="THJ30210.1"/>
    </source>
</evidence>
<dbReference type="EMBL" id="SSWL01000003">
    <property type="protein sequence ID" value="THJ30210.1"/>
    <property type="molecule type" value="Genomic_DNA"/>
</dbReference>
<dbReference type="RefSeq" id="WP_136500210.1">
    <property type="nucleotide sequence ID" value="NZ_CABWKH010000023.1"/>
</dbReference>
<sequence>MAYENVRSTGIVTVEENNEWRFGNHTDDGTVSVTLDLSTFNVNDKTKRDKYLTGLGDKATTIWIKSGIPLAKITASGEYGPYDPNATDGRQTKIAGLLESMVEISVTFGGWDVVNGANVGMRYRGDIIKSKLPVVPADGAVWGGSFFDIEDDTVTPLSNASATSNITVPATVTAANITDASTVGRSILTANDAAAARTAIGAGTGNSNFDGSYNSLKDKPTIPPAYTLPAATANALGGVKQVTIAAGASAADIVTALKTAGIAK</sequence>
<dbReference type="Gene3D" id="6.10.140.1630">
    <property type="match status" value="1"/>
</dbReference>
<proteinExistence type="predicted"/>
<dbReference type="AlphaFoldDB" id="A0A4S5BDI9"/>
<accession>A0A4S5BDI9</accession>
<gene>
    <name evidence="2" type="ORF">BIFLH23_01503</name>
    <name evidence="1" type="ORF">E6L38_02460</name>
</gene>
<evidence type="ECO:0000313" key="4">
    <source>
        <dbReference type="Proteomes" id="UP000494246"/>
    </source>
</evidence>
<dbReference type="EMBL" id="CABWKH010000023">
    <property type="protein sequence ID" value="VWQ36540.1"/>
    <property type="molecule type" value="Genomic_DNA"/>
</dbReference>
<evidence type="ECO:0000313" key="3">
    <source>
        <dbReference type="Proteomes" id="UP000306697"/>
    </source>
</evidence>
<organism evidence="1 3">
    <name type="scientific">Bifidobacterium longum subsp. infantis</name>
    <dbReference type="NCBI Taxonomy" id="1682"/>
    <lineage>
        <taxon>Bacteria</taxon>
        <taxon>Bacillati</taxon>
        <taxon>Actinomycetota</taxon>
        <taxon>Actinomycetes</taxon>
        <taxon>Bifidobacteriales</taxon>
        <taxon>Bifidobacteriaceae</taxon>
        <taxon>Bifidobacterium</taxon>
    </lineage>
</organism>
<protein>
    <submittedName>
        <fullName evidence="1">Uncharacterized protein</fullName>
    </submittedName>
</protein>
<dbReference type="Proteomes" id="UP000306697">
    <property type="component" value="Unassembled WGS sequence"/>
</dbReference>
<evidence type="ECO:0000313" key="2">
    <source>
        <dbReference type="EMBL" id="VWQ36540.1"/>
    </source>
</evidence>
<name>A0A4S5BDI9_BIFLI</name>
<reference evidence="2 4" key="2">
    <citation type="submission" date="2019-10" db="EMBL/GenBank/DDBJ databases">
        <authorList>
            <consortium name="Melissa Lawson"/>
            <person name="O'neill I."/>
        </authorList>
    </citation>
    <scope>NUCLEOTIDE SEQUENCE [LARGE SCALE GENOMIC DNA]</scope>
    <source>
        <strain evidence="2">LH_23</strain>
    </source>
</reference>
<dbReference type="Proteomes" id="UP000494246">
    <property type="component" value="Unassembled WGS sequence"/>
</dbReference>